<evidence type="ECO:0000256" key="1">
    <source>
        <dbReference type="SAM" id="MobiDB-lite"/>
    </source>
</evidence>
<dbReference type="AlphaFoldDB" id="A0A367LPT8"/>
<proteinExistence type="predicted"/>
<feature type="compositionally biased region" description="Basic and acidic residues" evidence="1">
    <location>
        <begin position="141"/>
        <end position="176"/>
    </location>
</feature>
<keyword evidence="2" id="KW-0812">Transmembrane</keyword>
<gene>
    <name evidence="3" type="ORF">L249_2473</name>
</gene>
<feature type="transmembrane region" description="Helical" evidence="2">
    <location>
        <begin position="67"/>
        <end position="84"/>
    </location>
</feature>
<evidence type="ECO:0000313" key="4">
    <source>
        <dbReference type="Proteomes" id="UP000253664"/>
    </source>
</evidence>
<comment type="caution">
    <text evidence="3">The sequence shown here is derived from an EMBL/GenBank/DDBJ whole genome shotgun (WGS) entry which is preliminary data.</text>
</comment>
<keyword evidence="2" id="KW-1133">Transmembrane helix</keyword>
<dbReference type="Proteomes" id="UP000253664">
    <property type="component" value="Unassembled WGS sequence"/>
</dbReference>
<keyword evidence="2" id="KW-0472">Membrane</keyword>
<reference evidence="3 4" key="1">
    <citation type="journal article" date="2015" name="BMC Genomics">
        <title>Insights from the genome of Ophiocordyceps polyrhachis-furcata to pathogenicity and host specificity in insect fungi.</title>
        <authorList>
            <person name="Wichadakul D."/>
            <person name="Kobmoo N."/>
            <person name="Ingsriswang S."/>
            <person name="Tangphatsornruang S."/>
            <person name="Chantasingh D."/>
            <person name="Luangsa-ard J.J."/>
            <person name="Eurwilaichitr L."/>
        </authorList>
    </citation>
    <scope>NUCLEOTIDE SEQUENCE [LARGE SCALE GENOMIC DNA]</scope>
    <source>
        <strain evidence="3 4">BCC 54312</strain>
    </source>
</reference>
<accession>A0A367LPT8</accession>
<dbReference type="EMBL" id="LKCN02000001">
    <property type="protein sequence ID" value="RCI16446.1"/>
    <property type="molecule type" value="Genomic_DNA"/>
</dbReference>
<keyword evidence="4" id="KW-1185">Reference proteome</keyword>
<protein>
    <submittedName>
        <fullName evidence="3">Uncharacterized protein</fullName>
    </submittedName>
</protein>
<evidence type="ECO:0000313" key="3">
    <source>
        <dbReference type="EMBL" id="RCI16446.1"/>
    </source>
</evidence>
<feature type="region of interest" description="Disordered" evidence="1">
    <location>
        <begin position="131"/>
        <end position="178"/>
    </location>
</feature>
<sequence length="332" mass="37614">MMTPYPYPSSSSSSSSPSPPSISFLLSHFLSSITFNPFFPIQTSTTLQPPPPTQTIQPPKAHTAYQPSFYIFTFFSSHVFFFVFEKAVAKTTFNLPPIPSDPTAFFFSPFFLLLLFQFHFPSLLHTRLNRTQYNKKKTSSKSRETRQAKRSNNEHNQPKRKENEKQDNETKPHDECPPYSLVSKPSASLYSKPPAPVGLFLSYHVASPHMYGSLASKVQSRSVVASYTSPSPSSPMIHRVQFPFDRRRREKKFPSKDAGNAAFRKSWEKALPLFISPHQVSIPRLGSLALVLLPQGPTSPARFAGCRSRHRASVGMYIHAWVPTYLCTYIRM</sequence>
<name>A0A367LPT8_9HYPO</name>
<evidence type="ECO:0000256" key="2">
    <source>
        <dbReference type="SAM" id="Phobius"/>
    </source>
</evidence>
<organism evidence="3 4">
    <name type="scientific">Ophiocordyceps polyrhachis-furcata BCC 54312</name>
    <dbReference type="NCBI Taxonomy" id="1330021"/>
    <lineage>
        <taxon>Eukaryota</taxon>
        <taxon>Fungi</taxon>
        <taxon>Dikarya</taxon>
        <taxon>Ascomycota</taxon>
        <taxon>Pezizomycotina</taxon>
        <taxon>Sordariomycetes</taxon>
        <taxon>Hypocreomycetidae</taxon>
        <taxon>Hypocreales</taxon>
        <taxon>Ophiocordycipitaceae</taxon>
        <taxon>Ophiocordyceps</taxon>
    </lineage>
</organism>
<feature type="transmembrane region" description="Helical" evidence="2">
    <location>
        <begin position="104"/>
        <end position="124"/>
    </location>
</feature>